<evidence type="ECO:0000256" key="8">
    <source>
        <dbReference type="SAM" id="Phobius"/>
    </source>
</evidence>
<accession>A0A8B2NML3</accession>
<dbReference type="InterPro" id="IPR006153">
    <property type="entry name" value="Cation/H_exchanger_TM"/>
</dbReference>
<feature type="transmembrane region" description="Helical" evidence="8">
    <location>
        <begin position="97"/>
        <end position="117"/>
    </location>
</feature>
<reference evidence="10 11" key="1">
    <citation type="submission" date="2018-05" db="EMBL/GenBank/DDBJ databases">
        <title>Acuticoccus sediminis sp. nov., isolated from deep-sea sediment of Indian Ocean.</title>
        <authorList>
            <person name="Liu X."/>
            <person name="Lai Q."/>
            <person name="Du Y."/>
            <person name="Sun F."/>
            <person name="Zhang X."/>
            <person name="Wang S."/>
            <person name="Shao Z."/>
        </authorList>
    </citation>
    <scope>NUCLEOTIDE SEQUENCE [LARGE SCALE GENOMIC DNA]</scope>
    <source>
        <strain evidence="10 11">PTG4-2</strain>
    </source>
</reference>
<evidence type="ECO:0000256" key="7">
    <source>
        <dbReference type="ARBA" id="ARBA00023136"/>
    </source>
</evidence>
<comment type="subcellular location">
    <subcellularLocation>
        <location evidence="1">Cell membrane</location>
        <topology evidence="1">Multi-pass membrane protein</topology>
    </subcellularLocation>
</comment>
<feature type="transmembrane region" description="Helical" evidence="8">
    <location>
        <begin position="57"/>
        <end position="76"/>
    </location>
</feature>
<evidence type="ECO:0000256" key="1">
    <source>
        <dbReference type="ARBA" id="ARBA00004651"/>
    </source>
</evidence>
<keyword evidence="7 8" id="KW-0472">Membrane</keyword>
<dbReference type="GO" id="GO:1902600">
    <property type="term" value="P:proton transmembrane transport"/>
    <property type="evidence" value="ECO:0007669"/>
    <property type="project" value="InterPro"/>
</dbReference>
<feature type="transmembrane region" description="Helical" evidence="8">
    <location>
        <begin position="252"/>
        <end position="272"/>
    </location>
</feature>
<evidence type="ECO:0000256" key="6">
    <source>
        <dbReference type="ARBA" id="ARBA00023065"/>
    </source>
</evidence>
<name>A0A8B2NML3_9HYPH</name>
<proteinExistence type="predicted"/>
<organism evidence="10 11">
    <name type="scientific">Acuticoccus sediminis</name>
    <dbReference type="NCBI Taxonomy" id="2184697"/>
    <lineage>
        <taxon>Bacteria</taxon>
        <taxon>Pseudomonadati</taxon>
        <taxon>Pseudomonadota</taxon>
        <taxon>Alphaproteobacteria</taxon>
        <taxon>Hyphomicrobiales</taxon>
        <taxon>Amorphaceae</taxon>
        <taxon>Acuticoccus</taxon>
    </lineage>
</organism>
<feature type="transmembrane region" description="Helical" evidence="8">
    <location>
        <begin position="6"/>
        <end position="24"/>
    </location>
</feature>
<keyword evidence="2" id="KW-0813">Transport</keyword>
<evidence type="ECO:0000256" key="5">
    <source>
        <dbReference type="ARBA" id="ARBA00022989"/>
    </source>
</evidence>
<feature type="transmembrane region" description="Helical" evidence="8">
    <location>
        <begin position="229"/>
        <end position="246"/>
    </location>
</feature>
<sequence>MRTRVLEIPDLLIVALGVFLYGLFSQWGERGSLTGPMVFTAFGLVTGAAMLDVVRLSVQGGFMHGLAEITLVLVLFTDAARIDVSRLGAQHDVPLRLLGIGLPLTMVAGTAAAMVLFPDLGIWPAAILGVILSPTDAALGQAVVSNPVIPVRVRQALNVESGLNDGLAFPILLIVLSLAAEEEATRGVASWAFFVAAQIALGPLAGVVIGAVGSACVEWAVRRGDMNRVFVQISVLCLAVLAFGTAEVIGGNGFIAAFVAGMVVGTRSRTLLDAVEDFGETEGQLLNLVVFLIFGAVLLPTALGHLTAAHVLYAALSLTVIRMVPVAISLIGTRLVPVTVLFIGWFGPRGLASILYVLIISEGYPALPGLGDIVTVAYLTVLMSILAHGVSASPLARRYGRRIGAMEGADAEQVTVAPFPTRLRHRERRGDGEPIA</sequence>
<feature type="transmembrane region" description="Helical" evidence="8">
    <location>
        <begin position="311"/>
        <end position="331"/>
    </location>
</feature>
<evidence type="ECO:0000313" key="11">
    <source>
        <dbReference type="Proteomes" id="UP000249590"/>
    </source>
</evidence>
<keyword evidence="5 8" id="KW-1133">Transmembrane helix</keyword>
<dbReference type="GO" id="GO:0015297">
    <property type="term" value="F:antiporter activity"/>
    <property type="evidence" value="ECO:0007669"/>
    <property type="project" value="UniProtKB-KW"/>
</dbReference>
<dbReference type="Pfam" id="PF00999">
    <property type="entry name" value="Na_H_Exchanger"/>
    <property type="match status" value="1"/>
</dbReference>
<gene>
    <name evidence="10" type="ORF">DLJ53_16740</name>
</gene>
<feature type="transmembrane region" description="Helical" evidence="8">
    <location>
        <begin position="373"/>
        <end position="396"/>
    </location>
</feature>
<feature type="domain" description="Cation/H+ exchanger transmembrane" evidence="9">
    <location>
        <begin position="28"/>
        <end position="397"/>
    </location>
</feature>
<dbReference type="GO" id="GO:0005886">
    <property type="term" value="C:plasma membrane"/>
    <property type="evidence" value="ECO:0007669"/>
    <property type="project" value="UniProtKB-SubCell"/>
</dbReference>
<protein>
    <recommendedName>
        <fullName evidence="9">Cation/H+ exchanger transmembrane domain-containing protein</fullName>
    </recommendedName>
</protein>
<dbReference type="PANTHER" id="PTHR32507:SF8">
    <property type="entry name" value="CNH1P"/>
    <property type="match status" value="1"/>
</dbReference>
<dbReference type="AlphaFoldDB" id="A0A8B2NML3"/>
<feature type="transmembrane region" description="Helical" evidence="8">
    <location>
        <begin position="156"/>
        <end position="179"/>
    </location>
</feature>
<dbReference type="Proteomes" id="UP000249590">
    <property type="component" value="Unassembled WGS sequence"/>
</dbReference>
<dbReference type="PANTHER" id="PTHR32507">
    <property type="entry name" value="NA(+)/H(+) ANTIPORTER 1"/>
    <property type="match status" value="1"/>
</dbReference>
<keyword evidence="4 8" id="KW-0812">Transmembrane</keyword>
<feature type="transmembrane region" description="Helical" evidence="8">
    <location>
        <begin position="338"/>
        <end position="361"/>
    </location>
</feature>
<keyword evidence="6" id="KW-0406">Ion transport</keyword>
<evidence type="ECO:0000259" key="9">
    <source>
        <dbReference type="Pfam" id="PF00999"/>
    </source>
</evidence>
<evidence type="ECO:0000256" key="4">
    <source>
        <dbReference type="ARBA" id="ARBA00022692"/>
    </source>
</evidence>
<feature type="transmembrane region" description="Helical" evidence="8">
    <location>
        <begin position="31"/>
        <end position="51"/>
    </location>
</feature>
<keyword evidence="3" id="KW-0050">Antiport</keyword>
<comment type="caution">
    <text evidence="10">The sequence shown here is derived from an EMBL/GenBank/DDBJ whole genome shotgun (WGS) entry which is preliminary data.</text>
</comment>
<keyword evidence="11" id="KW-1185">Reference proteome</keyword>
<evidence type="ECO:0000256" key="2">
    <source>
        <dbReference type="ARBA" id="ARBA00022448"/>
    </source>
</evidence>
<feature type="transmembrane region" description="Helical" evidence="8">
    <location>
        <begin position="191"/>
        <end position="217"/>
    </location>
</feature>
<evidence type="ECO:0000256" key="3">
    <source>
        <dbReference type="ARBA" id="ARBA00022449"/>
    </source>
</evidence>
<evidence type="ECO:0000313" key="10">
    <source>
        <dbReference type="EMBL" id="RAI00877.1"/>
    </source>
</evidence>
<feature type="transmembrane region" description="Helical" evidence="8">
    <location>
        <begin position="123"/>
        <end position="144"/>
    </location>
</feature>
<feature type="transmembrane region" description="Helical" evidence="8">
    <location>
        <begin position="284"/>
        <end position="305"/>
    </location>
</feature>
<dbReference type="EMBL" id="QHHQ01000003">
    <property type="protein sequence ID" value="RAI00877.1"/>
    <property type="molecule type" value="Genomic_DNA"/>
</dbReference>